<accession>A0AAD8JKY7</accession>
<sequence>MSIYKSYYVSFAAVAVSFTHTIKALEPFFNAVVSKFILDQQISLPLWLSLAPVVLERCVSILPQGILIAMPMNNRYKKDDDSLSNSIANADDDIQKVQSEIEVLLKKDQQNRSSIRDLQLHQTNKVTAFGGNRVVTNLLRAIERHHYRFGKPPIGPIGADLGTYVKGIKEEVVLSPG</sequence>
<dbReference type="Proteomes" id="UP001237642">
    <property type="component" value="Unassembled WGS sequence"/>
</dbReference>
<name>A0AAD8JKY7_9APIA</name>
<keyword evidence="3" id="KW-1185">Reference proteome</keyword>
<reference evidence="2" key="2">
    <citation type="submission" date="2023-05" db="EMBL/GenBank/DDBJ databases">
        <authorList>
            <person name="Schelkunov M.I."/>
        </authorList>
    </citation>
    <scope>NUCLEOTIDE SEQUENCE</scope>
    <source>
        <strain evidence="2">Hsosn_3</strain>
        <tissue evidence="2">Leaf</tissue>
    </source>
</reference>
<gene>
    <name evidence="2" type="ORF">POM88_004062</name>
</gene>
<reference evidence="2" key="1">
    <citation type="submission" date="2023-02" db="EMBL/GenBank/DDBJ databases">
        <title>Genome of toxic invasive species Heracleum sosnowskyi carries increased number of genes despite the absence of recent whole-genome duplications.</title>
        <authorList>
            <person name="Schelkunov M."/>
            <person name="Shtratnikova V."/>
            <person name="Makarenko M."/>
            <person name="Klepikova A."/>
            <person name="Omelchenko D."/>
            <person name="Novikova G."/>
            <person name="Obukhova E."/>
            <person name="Bogdanov V."/>
            <person name="Penin A."/>
            <person name="Logacheva M."/>
        </authorList>
    </citation>
    <scope>NUCLEOTIDE SEQUENCE</scope>
    <source>
        <strain evidence="2">Hsosn_3</strain>
        <tissue evidence="2">Leaf</tissue>
    </source>
</reference>
<proteinExistence type="predicted"/>
<protein>
    <recommendedName>
        <fullName evidence="1">Sugar phosphate transporter domain-containing protein</fullName>
    </recommendedName>
</protein>
<dbReference type="Pfam" id="PF03151">
    <property type="entry name" value="TPT"/>
    <property type="match status" value="1"/>
</dbReference>
<evidence type="ECO:0000259" key="1">
    <source>
        <dbReference type="Pfam" id="PF03151"/>
    </source>
</evidence>
<evidence type="ECO:0000313" key="2">
    <source>
        <dbReference type="EMBL" id="KAK1404457.1"/>
    </source>
</evidence>
<dbReference type="AlphaFoldDB" id="A0AAD8JKY7"/>
<organism evidence="2 3">
    <name type="scientific">Heracleum sosnowskyi</name>
    <dbReference type="NCBI Taxonomy" id="360622"/>
    <lineage>
        <taxon>Eukaryota</taxon>
        <taxon>Viridiplantae</taxon>
        <taxon>Streptophyta</taxon>
        <taxon>Embryophyta</taxon>
        <taxon>Tracheophyta</taxon>
        <taxon>Spermatophyta</taxon>
        <taxon>Magnoliopsida</taxon>
        <taxon>eudicotyledons</taxon>
        <taxon>Gunneridae</taxon>
        <taxon>Pentapetalae</taxon>
        <taxon>asterids</taxon>
        <taxon>campanulids</taxon>
        <taxon>Apiales</taxon>
        <taxon>Apiaceae</taxon>
        <taxon>Apioideae</taxon>
        <taxon>apioid superclade</taxon>
        <taxon>Tordylieae</taxon>
        <taxon>Tordyliinae</taxon>
        <taxon>Heracleum</taxon>
    </lineage>
</organism>
<dbReference type="InterPro" id="IPR004853">
    <property type="entry name" value="Sugar_P_trans_dom"/>
</dbReference>
<feature type="domain" description="Sugar phosphate transporter" evidence="1">
    <location>
        <begin position="8"/>
        <end position="55"/>
    </location>
</feature>
<comment type="caution">
    <text evidence="2">The sequence shown here is derived from an EMBL/GenBank/DDBJ whole genome shotgun (WGS) entry which is preliminary data.</text>
</comment>
<evidence type="ECO:0000313" key="3">
    <source>
        <dbReference type="Proteomes" id="UP001237642"/>
    </source>
</evidence>
<dbReference type="EMBL" id="JAUIZM010000001">
    <property type="protein sequence ID" value="KAK1404457.1"/>
    <property type="molecule type" value="Genomic_DNA"/>
</dbReference>